<dbReference type="InterPro" id="IPR002549">
    <property type="entry name" value="AI-2E-like"/>
</dbReference>
<keyword evidence="4 6" id="KW-1133">Transmembrane helix</keyword>
<comment type="similarity">
    <text evidence="2">Belongs to the autoinducer-2 exporter (AI-2E) (TC 2.A.86) family.</text>
</comment>
<dbReference type="Pfam" id="PF01594">
    <property type="entry name" value="AI-2E_transport"/>
    <property type="match status" value="1"/>
</dbReference>
<feature type="transmembrane region" description="Helical" evidence="6">
    <location>
        <begin position="279"/>
        <end position="299"/>
    </location>
</feature>
<feature type="transmembrane region" description="Helical" evidence="6">
    <location>
        <begin position="73"/>
        <end position="93"/>
    </location>
</feature>
<evidence type="ECO:0000256" key="6">
    <source>
        <dbReference type="SAM" id="Phobius"/>
    </source>
</evidence>
<dbReference type="Proteomes" id="UP000005250">
    <property type="component" value="Chromosome"/>
</dbReference>
<dbReference type="RefSeq" id="WP_010930782.1">
    <property type="nucleotide sequence ID" value="NC_018518.1"/>
</dbReference>
<dbReference type="GO" id="GO:0016020">
    <property type="term" value="C:membrane"/>
    <property type="evidence" value="ECO:0007669"/>
    <property type="project" value="UniProtKB-SubCell"/>
</dbReference>
<evidence type="ECO:0000313" key="7">
    <source>
        <dbReference type="EMBL" id="CCJ63466.1"/>
    </source>
</evidence>
<reference evidence="7 8" key="1">
    <citation type="journal article" date="2012" name="BMC Genomics">
        <title>Comparative genomics of the classical Bordetella subspecies: the evolution and exchange of virulence-associated diversity amongst closely related pathogens.</title>
        <authorList>
            <person name="Park J."/>
            <person name="Zhang Y."/>
            <person name="Buboltz A.M."/>
            <person name="Zhang X."/>
            <person name="Schuster S.C."/>
            <person name="Ahuja U."/>
            <person name="Liu M."/>
            <person name="Miller J.F."/>
            <person name="Sebaihia M."/>
            <person name="Bentley S.D."/>
            <person name="Parkhill J."/>
            <person name="Harvill E.T."/>
        </authorList>
    </citation>
    <scope>NUCLEOTIDE SEQUENCE [LARGE SCALE GENOMIC DNA]</scope>
    <source>
        <strain evidence="8">ATCC 9797 / DSM 5571 / CCUG 30873 / LMG 14455 / NCTC 10739 / 18323</strain>
    </source>
</reference>
<evidence type="ECO:0008006" key="9">
    <source>
        <dbReference type="Google" id="ProtNLM"/>
    </source>
</evidence>
<feature type="transmembrane region" description="Helical" evidence="6">
    <location>
        <begin position="45"/>
        <end position="61"/>
    </location>
</feature>
<dbReference type="HOGENOM" id="CLU_041771_1_1_4"/>
<name>A0A0T7CLW7_BORP1</name>
<evidence type="ECO:0000256" key="3">
    <source>
        <dbReference type="ARBA" id="ARBA00022692"/>
    </source>
</evidence>
<dbReference type="EMBL" id="HE965805">
    <property type="protein sequence ID" value="CCJ63466.1"/>
    <property type="molecule type" value="Genomic_DNA"/>
</dbReference>
<feature type="transmembrane region" description="Helical" evidence="6">
    <location>
        <begin position="21"/>
        <end position="39"/>
    </location>
</feature>
<dbReference type="KEGG" id="bper:BN118_2041"/>
<feature type="transmembrane region" description="Helical" evidence="6">
    <location>
        <begin position="250"/>
        <end position="272"/>
    </location>
</feature>
<evidence type="ECO:0000256" key="5">
    <source>
        <dbReference type="ARBA" id="ARBA00023136"/>
    </source>
</evidence>
<feature type="transmembrane region" description="Helical" evidence="6">
    <location>
        <begin position="160"/>
        <end position="189"/>
    </location>
</feature>
<keyword evidence="8" id="KW-1185">Reference proteome</keyword>
<proteinExistence type="inferred from homology"/>
<organism evidence="7 8">
    <name type="scientific">Bordetella pertussis (strain ATCC 9797 / DSM 5571 / CCUG 30873 / LMG 14455 / NCTC 10739 / 18323)</name>
    <dbReference type="NCBI Taxonomy" id="568706"/>
    <lineage>
        <taxon>Bacteria</taxon>
        <taxon>Pseudomonadati</taxon>
        <taxon>Pseudomonadota</taxon>
        <taxon>Betaproteobacteria</taxon>
        <taxon>Burkholderiales</taxon>
        <taxon>Alcaligenaceae</taxon>
        <taxon>Bordetella</taxon>
    </lineage>
</organism>
<accession>A0A0T7CLW7</accession>
<comment type="subcellular location">
    <subcellularLocation>
        <location evidence="1">Membrane</location>
        <topology evidence="1">Multi-pass membrane protein</topology>
    </subcellularLocation>
</comment>
<dbReference type="eggNOG" id="COG0628">
    <property type="taxonomic scope" value="Bacteria"/>
</dbReference>
<sequence length="361" mass="38085">MMQTESNPLAERFIARNLLDLAIRITLIGGLTVWCYRVAEPFIGMLLWSIILAVTLAPLHMRLTRLLGARPRLAAVVLTLATMLVLLVPGAMLTASLGDSLVNIFHHSTGRIVRIPAPPDFVIELPLIGVRLHEIWLQAMTNLQDVLKPLQPHLATAGRWLLAGMASAGLGIAVFLASIAIAGVILVYADPAKRAAHAIGVRIAGPEQGVALAQLTAATIRAVAQGVIGVALIQAVLAGLGFLLAGVPAAGLWAIVALLICIVQLPLFLLMVPMVVYVFLNNTPTVAIVFAVWCLLVSLCDNVLKPLMLARGVDIPIPVILIGALGGVLAAGIVGLFLGSVGFGLGYVLFMQWVRQQSPAG</sequence>
<feature type="transmembrane region" description="Helical" evidence="6">
    <location>
        <begin position="222"/>
        <end position="244"/>
    </location>
</feature>
<keyword evidence="3 6" id="KW-0812">Transmembrane</keyword>
<evidence type="ECO:0000256" key="4">
    <source>
        <dbReference type="ARBA" id="ARBA00022989"/>
    </source>
</evidence>
<protein>
    <recommendedName>
        <fullName evidence="9">AI-2E family transporter</fullName>
    </recommendedName>
</protein>
<feature type="transmembrane region" description="Helical" evidence="6">
    <location>
        <begin position="319"/>
        <end position="350"/>
    </location>
</feature>
<gene>
    <name evidence="7" type="ordered locus">BN118_2041</name>
</gene>
<evidence type="ECO:0000313" key="8">
    <source>
        <dbReference type="Proteomes" id="UP000005250"/>
    </source>
</evidence>
<dbReference type="AlphaFoldDB" id="A0A0T7CLW7"/>
<evidence type="ECO:0000256" key="1">
    <source>
        <dbReference type="ARBA" id="ARBA00004141"/>
    </source>
</evidence>
<dbReference type="GeneID" id="69601953"/>
<evidence type="ECO:0000256" key="2">
    <source>
        <dbReference type="ARBA" id="ARBA00009773"/>
    </source>
</evidence>
<keyword evidence="5 6" id="KW-0472">Membrane</keyword>